<dbReference type="InterPro" id="IPR036603">
    <property type="entry name" value="RBP11-like"/>
</dbReference>
<dbReference type="InterPro" id="IPR011260">
    <property type="entry name" value="RNAP_asu_C"/>
</dbReference>
<dbReference type="Pfam" id="PF03118">
    <property type="entry name" value="RNA_pol_A_CTD"/>
    <property type="match status" value="1"/>
</dbReference>
<sequence>MSNYSIQMPETLNVVEDKDSFGTFVLQPLERGFGVTIGNSFRRVLLSSLPGIAITAVKINGVDHEYSSIKGVKEDVYEIILNFKQVRFKQVEQSSGVIHISKSGAGELTAADIDEATAEYEVLNPDLVIANLADDAELEIELKIGRGRGYVPAEEMDIEDEDVNLIPIDAIFTPIKSVKYNVENVRVGQRTDYEKLVMDIDTDGSVNAKEALTIAGKILKEHIEKFITEEIEEPFTQEEEEVDAEKQRVANLLRTSIEDLNLSVRAYNCLKSANINTIGELVSRDEQDLLKFRNFGKKSLSELVEVIEEKNLEFGMDVSKYLD</sequence>
<comment type="function">
    <text evidence="11">DNA-dependent RNA polymerase catalyzes the transcription of DNA into RNA using the four ribonucleoside triphosphates as substrates.</text>
</comment>
<feature type="region of interest" description="Alpha N-terminal domain (alpha-NTD)" evidence="11">
    <location>
        <begin position="1"/>
        <end position="232"/>
    </location>
</feature>
<keyword evidence="5 11" id="KW-0808">Transferase</keyword>
<accession>A0A521FMY3</accession>
<dbReference type="FunFam" id="2.170.120.12:FF:000001">
    <property type="entry name" value="DNA-directed RNA polymerase subunit alpha"/>
    <property type="match status" value="1"/>
</dbReference>
<name>A0A521FMY3_9BACT</name>
<keyword evidence="14" id="KW-1185">Reference proteome</keyword>
<protein>
    <recommendedName>
        <fullName evidence="3 11">DNA-directed RNA polymerase subunit alpha</fullName>
        <shortName evidence="11">RNAP subunit alpha</shortName>
        <ecNumber evidence="2 11">2.7.7.6</ecNumber>
    </recommendedName>
    <alternativeName>
        <fullName evidence="9 11">RNA polymerase subunit alpha</fullName>
    </alternativeName>
    <alternativeName>
        <fullName evidence="8 11">Transcriptase subunit alpha</fullName>
    </alternativeName>
</protein>
<dbReference type="GO" id="GO:0006351">
    <property type="term" value="P:DNA-templated transcription"/>
    <property type="evidence" value="ECO:0007669"/>
    <property type="project" value="UniProtKB-UniRule"/>
</dbReference>
<evidence type="ECO:0000256" key="2">
    <source>
        <dbReference type="ARBA" id="ARBA00012418"/>
    </source>
</evidence>
<evidence type="ECO:0000256" key="10">
    <source>
        <dbReference type="ARBA" id="ARBA00048552"/>
    </source>
</evidence>
<dbReference type="OrthoDB" id="9805706at2"/>
<evidence type="ECO:0000256" key="4">
    <source>
        <dbReference type="ARBA" id="ARBA00022478"/>
    </source>
</evidence>
<evidence type="ECO:0000256" key="6">
    <source>
        <dbReference type="ARBA" id="ARBA00022695"/>
    </source>
</evidence>
<dbReference type="SUPFAM" id="SSF47789">
    <property type="entry name" value="C-terminal domain of RNA polymerase alpha subunit"/>
    <property type="match status" value="1"/>
</dbReference>
<evidence type="ECO:0000313" key="13">
    <source>
        <dbReference type="EMBL" id="SMO97499.1"/>
    </source>
</evidence>
<dbReference type="InterPro" id="IPR011263">
    <property type="entry name" value="DNA-dir_RNA_pol_RpoA/D/Rpb3"/>
</dbReference>
<evidence type="ECO:0000256" key="1">
    <source>
        <dbReference type="ARBA" id="ARBA00007123"/>
    </source>
</evidence>
<dbReference type="CDD" id="cd06928">
    <property type="entry name" value="RNAP_alpha_NTD"/>
    <property type="match status" value="1"/>
</dbReference>
<dbReference type="HAMAP" id="MF_00059">
    <property type="entry name" value="RNApol_bact_RpoA"/>
    <property type="match status" value="1"/>
</dbReference>
<evidence type="ECO:0000256" key="3">
    <source>
        <dbReference type="ARBA" id="ARBA00015972"/>
    </source>
</evidence>
<dbReference type="NCBIfam" id="NF003513">
    <property type="entry name" value="PRK05182.1-2"/>
    <property type="match status" value="1"/>
</dbReference>
<dbReference type="Pfam" id="PF01000">
    <property type="entry name" value="RNA_pol_A_bac"/>
    <property type="match status" value="1"/>
</dbReference>
<dbReference type="SUPFAM" id="SSF55257">
    <property type="entry name" value="RBP11-like subunits of RNA polymerase"/>
    <property type="match status" value="1"/>
</dbReference>
<comment type="subunit">
    <text evidence="11">Homodimer. The RNAP catalytic core consists of 2 alpha, 1 beta, 1 beta' and 1 omega subunit. When a sigma factor is associated with the core the holoenzyme is formed, which can initiate transcription.</text>
</comment>
<proteinExistence type="inferred from homology"/>
<dbReference type="Gene3D" id="1.10.150.20">
    <property type="entry name" value="5' to 3' exonuclease, C-terminal subdomain"/>
    <property type="match status" value="1"/>
</dbReference>
<evidence type="ECO:0000256" key="9">
    <source>
        <dbReference type="ARBA" id="ARBA00033070"/>
    </source>
</evidence>
<evidence type="ECO:0000256" key="5">
    <source>
        <dbReference type="ARBA" id="ARBA00022679"/>
    </source>
</evidence>
<dbReference type="Gene3D" id="3.30.1360.10">
    <property type="entry name" value="RNA polymerase, RBP11-like subunit"/>
    <property type="match status" value="1"/>
</dbReference>
<dbReference type="InterPro" id="IPR011262">
    <property type="entry name" value="DNA-dir_RNA_pol_insert"/>
</dbReference>
<comment type="similarity">
    <text evidence="1 11">Belongs to the RNA polymerase alpha chain family.</text>
</comment>
<dbReference type="GO" id="GO:0003677">
    <property type="term" value="F:DNA binding"/>
    <property type="evidence" value="ECO:0007669"/>
    <property type="project" value="UniProtKB-UniRule"/>
</dbReference>
<keyword evidence="4 11" id="KW-0240">DNA-directed RNA polymerase</keyword>
<dbReference type="GO" id="GO:0046983">
    <property type="term" value="F:protein dimerization activity"/>
    <property type="evidence" value="ECO:0007669"/>
    <property type="project" value="InterPro"/>
</dbReference>
<dbReference type="EMBL" id="FXTP01000024">
    <property type="protein sequence ID" value="SMO97499.1"/>
    <property type="molecule type" value="Genomic_DNA"/>
</dbReference>
<dbReference type="Proteomes" id="UP000317557">
    <property type="component" value="Unassembled WGS sequence"/>
</dbReference>
<gene>
    <name evidence="11" type="primary">rpoA</name>
    <name evidence="13" type="ORF">SAMN06265219_12429</name>
</gene>
<comment type="domain">
    <text evidence="11">The N-terminal domain is essential for RNAP assembly and basal transcription, whereas the C-terminal domain is involved in interaction with transcriptional regulators and with upstream promoter elements.</text>
</comment>
<dbReference type="GO" id="GO:0003899">
    <property type="term" value="F:DNA-directed RNA polymerase activity"/>
    <property type="evidence" value="ECO:0007669"/>
    <property type="project" value="UniProtKB-UniRule"/>
</dbReference>
<feature type="domain" description="DNA-directed RNA polymerase RpoA/D/Rpb3-type" evidence="12">
    <location>
        <begin position="21"/>
        <end position="229"/>
    </location>
</feature>
<dbReference type="SUPFAM" id="SSF56553">
    <property type="entry name" value="Insert subdomain of RNA polymerase alpha subunit"/>
    <property type="match status" value="1"/>
</dbReference>
<dbReference type="RefSeq" id="WP_142456356.1">
    <property type="nucleotide sequence ID" value="NZ_FXTP01000024.1"/>
</dbReference>
<dbReference type="SMART" id="SM00662">
    <property type="entry name" value="RPOLD"/>
    <property type="match status" value="1"/>
</dbReference>
<evidence type="ECO:0000256" key="7">
    <source>
        <dbReference type="ARBA" id="ARBA00023163"/>
    </source>
</evidence>
<evidence type="ECO:0000256" key="8">
    <source>
        <dbReference type="ARBA" id="ARBA00032524"/>
    </source>
</evidence>
<dbReference type="GO" id="GO:0005737">
    <property type="term" value="C:cytoplasm"/>
    <property type="evidence" value="ECO:0007669"/>
    <property type="project" value="UniProtKB-ARBA"/>
</dbReference>
<dbReference type="GO" id="GO:0000428">
    <property type="term" value="C:DNA-directed RNA polymerase complex"/>
    <property type="evidence" value="ECO:0007669"/>
    <property type="project" value="UniProtKB-KW"/>
</dbReference>
<comment type="catalytic activity">
    <reaction evidence="10 11">
        <text>RNA(n) + a ribonucleoside 5'-triphosphate = RNA(n+1) + diphosphate</text>
        <dbReference type="Rhea" id="RHEA:21248"/>
        <dbReference type="Rhea" id="RHEA-COMP:14527"/>
        <dbReference type="Rhea" id="RHEA-COMP:17342"/>
        <dbReference type="ChEBI" id="CHEBI:33019"/>
        <dbReference type="ChEBI" id="CHEBI:61557"/>
        <dbReference type="ChEBI" id="CHEBI:140395"/>
        <dbReference type="EC" id="2.7.7.6"/>
    </reaction>
</comment>
<organism evidence="13 14">
    <name type="scientific">Gracilimonas mengyeensis</name>
    <dbReference type="NCBI Taxonomy" id="1302730"/>
    <lineage>
        <taxon>Bacteria</taxon>
        <taxon>Pseudomonadati</taxon>
        <taxon>Balneolota</taxon>
        <taxon>Balneolia</taxon>
        <taxon>Balneolales</taxon>
        <taxon>Balneolaceae</taxon>
        <taxon>Gracilimonas</taxon>
    </lineage>
</organism>
<feature type="region of interest" description="Alpha C-terminal domain (alpha-CTD)" evidence="11">
    <location>
        <begin position="249"/>
        <end position="323"/>
    </location>
</feature>
<dbReference type="AlphaFoldDB" id="A0A521FMY3"/>
<dbReference type="InterPro" id="IPR036643">
    <property type="entry name" value="RNApol_insert_sf"/>
</dbReference>
<evidence type="ECO:0000259" key="12">
    <source>
        <dbReference type="SMART" id="SM00662"/>
    </source>
</evidence>
<dbReference type="Pfam" id="PF01193">
    <property type="entry name" value="RNA_pol_L"/>
    <property type="match status" value="1"/>
</dbReference>
<dbReference type="InterPro" id="IPR011773">
    <property type="entry name" value="DNA-dir_RpoA"/>
</dbReference>
<keyword evidence="7 11" id="KW-0804">Transcription</keyword>
<reference evidence="13 14" key="1">
    <citation type="submission" date="2017-05" db="EMBL/GenBank/DDBJ databases">
        <authorList>
            <person name="Varghese N."/>
            <person name="Submissions S."/>
        </authorList>
    </citation>
    <scope>NUCLEOTIDE SEQUENCE [LARGE SCALE GENOMIC DNA]</scope>
    <source>
        <strain evidence="13 14">DSM 21985</strain>
    </source>
</reference>
<evidence type="ECO:0000313" key="14">
    <source>
        <dbReference type="Proteomes" id="UP000317557"/>
    </source>
</evidence>
<dbReference type="NCBIfam" id="NF003519">
    <property type="entry name" value="PRK05182.2-5"/>
    <property type="match status" value="1"/>
</dbReference>
<keyword evidence="6 11" id="KW-0548">Nucleotidyltransferase</keyword>
<dbReference type="Gene3D" id="2.170.120.12">
    <property type="entry name" value="DNA-directed RNA polymerase, insert domain"/>
    <property type="match status" value="1"/>
</dbReference>
<evidence type="ECO:0000256" key="11">
    <source>
        <dbReference type="HAMAP-Rule" id="MF_00059"/>
    </source>
</evidence>
<dbReference type="EC" id="2.7.7.6" evidence="2 11"/>
<dbReference type="NCBIfam" id="TIGR02027">
    <property type="entry name" value="rpoA"/>
    <property type="match status" value="1"/>
</dbReference>
<dbReference type="NCBIfam" id="NF003516">
    <property type="entry name" value="PRK05182.2-2"/>
    <property type="match status" value="1"/>
</dbReference>